<sequence length="206" mass="23079">MAYFKQLLLFFLAFAPILTQGQATQKKFIVPAYFVAEAECYIQGPFDGDGSNTIIRFENRNTQSFSVSPIIESKNKLLIKIPDTYGNFELIIVDEGNNQSLFLPVRVVKQQMDFDKTPKPLKRPVDFEIQIQGAEKLAASFSLSIINKSPHVISIQGGNTQNHIIRSTEQTAKVSWSGKFVAISRDPFYIIGSLEQPAPTVKVANY</sequence>
<name>A0A1I2EKE1_9BACT</name>
<evidence type="ECO:0000313" key="3">
    <source>
        <dbReference type="Proteomes" id="UP000198964"/>
    </source>
</evidence>
<evidence type="ECO:0000313" key="2">
    <source>
        <dbReference type="EMBL" id="SFE93219.1"/>
    </source>
</evidence>
<keyword evidence="3" id="KW-1185">Reference proteome</keyword>
<dbReference type="AlphaFoldDB" id="A0A1I2EKE1"/>
<gene>
    <name evidence="2" type="ORF">SAMN05216283_102130</name>
</gene>
<feature type="chain" id="PRO_5011458489" evidence="1">
    <location>
        <begin position="22"/>
        <end position="206"/>
    </location>
</feature>
<dbReference type="EMBL" id="FONW01000002">
    <property type="protein sequence ID" value="SFE93219.1"/>
    <property type="molecule type" value="Genomic_DNA"/>
</dbReference>
<dbReference type="Proteomes" id="UP000198964">
    <property type="component" value="Unassembled WGS sequence"/>
</dbReference>
<organism evidence="2 3">
    <name type="scientific">Sunxiuqinia elliptica</name>
    <dbReference type="NCBI Taxonomy" id="655355"/>
    <lineage>
        <taxon>Bacteria</taxon>
        <taxon>Pseudomonadati</taxon>
        <taxon>Bacteroidota</taxon>
        <taxon>Bacteroidia</taxon>
        <taxon>Marinilabiliales</taxon>
        <taxon>Prolixibacteraceae</taxon>
        <taxon>Sunxiuqinia</taxon>
    </lineage>
</organism>
<accession>A0A1I2EKE1</accession>
<feature type="signal peptide" evidence="1">
    <location>
        <begin position="1"/>
        <end position="21"/>
    </location>
</feature>
<reference evidence="2 3" key="1">
    <citation type="submission" date="2016-10" db="EMBL/GenBank/DDBJ databases">
        <authorList>
            <person name="de Groot N.N."/>
        </authorList>
    </citation>
    <scope>NUCLEOTIDE SEQUENCE [LARGE SCALE GENOMIC DNA]</scope>
    <source>
        <strain evidence="2 3">CGMCC 1.9156</strain>
    </source>
</reference>
<dbReference type="RefSeq" id="WP_093918811.1">
    <property type="nucleotide sequence ID" value="NZ_FONW01000002.1"/>
</dbReference>
<proteinExistence type="predicted"/>
<keyword evidence="1" id="KW-0732">Signal</keyword>
<evidence type="ECO:0000256" key="1">
    <source>
        <dbReference type="SAM" id="SignalP"/>
    </source>
</evidence>
<protein>
    <submittedName>
        <fullName evidence="2">Uncharacterized protein</fullName>
    </submittedName>
</protein>